<dbReference type="InterPro" id="IPR009000">
    <property type="entry name" value="Transl_B-barrel_sf"/>
</dbReference>
<dbReference type="InterPro" id="IPR004535">
    <property type="entry name" value="Transl_elong_SelB"/>
</dbReference>
<dbReference type="Pfam" id="PF25461">
    <property type="entry name" value="Beta-barrel_SelB"/>
    <property type="match status" value="1"/>
</dbReference>
<evidence type="ECO:0000256" key="4">
    <source>
        <dbReference type="ARBA" id="ARBA00022741"/>
    </source>
</evidence>
<evidence type="ECO:0000259" key="9">
    <source>
        <dbReference type="PROSITE" id="PS51722"/>
    </source>
</evidence>
<dbReference type="CDD" id="cd04171">
    <property type="entry name" value="SelB"/>
    <property type="match status" value="1"/>
</dbReference>
<dbReference type="InterPro" id="IPR036388">
    <property type="entry name" value="WH-like_DNA-bd_sf"/>
</dbReference>
<gene>
    <name evidence="10" type="primary">selB</name>
    <name evidence="10" type="ORF">WMO45_05325</name>
</gene>
<dbReference type="Gene3D" id="1.10.10.10">
    <property type="entry name" value="Winged helix-like DNA-binding domain superfamily/Winged helix DNA-binding domain"/>
    <property type="match status" value="1"/>
</dbReference>
<proteinExistence type="predicted"/>
<dbReference type="GO" id="GO:0003746">
    <property type="term" value="F:translation elongation factor activity"/>
    <property type="evidence" value="ECO:0007669"/>
    <property type="project" value="UniProtKB-KW"/>
</dbReference>
<dbReference type="SUPFAM" id="SSF50447">
    <property type="entry name" value="Translation proteins"/>
    <property type="match status" value="1"/>
</dbReference>
<reference evidence="10 11" key="1">
    <citation type="submission" date="2024-03" db="EMBL/GenBank/DDBJ databases">
        <title>Human intestinal bacterial collection.</title>
        <authorList>
            <person name="Pauvert C."/>
            <person name="Hitch T.C.A."/>
            <person name="Clavel T."/>
        </authorList>
    </citation>
    <scope>NUCLEOTIDE SEQUENCE [LARGE SCALE GENOMIC DNA]</scope>
    <source>
        <strain evidence="10 11">CLA-AP-H34</strain>
    </source>
</reference>
<sequence>MIVGTAGHVDHGKTALVKALTGVDTDRLAEERRRGLTIELGFAPLVLPGGLTASLVDVPGHAHFIPTMLSGAAGMDLVLLVVAADEGPMPQTAEHLDILSLLGVRGGVVVYTRTDLASPVQLEHTRQTTRQLLEGSVLSDAPEAAVCAPTGEGIPRLRQLLAELLLQTPPPPDTGHPVLHADRVFSVDGSGTVVTGTLTGGTLHRGDTVQLYPGSKTARVRSLQCHGRAAESLPPASRAAVNLAGIEAAQLHRGDTLALPGTLTCTDRADVRLRVLPDAPFPIRNNSQLHLHLGGRALMCRCILLGCEVLCPGETGFAQLRFPQPVATHPAQRYVVRFFSPLATVGGGVLLDLDPPRRGRCDPVRLERLRILADGTPEERATLHLNASGMHPVRPTDPAPYRAAGGIEVGGAFLSPQGMEELCRQVLLQVQARPGITRRALLGLLFPPPARREAAFLDAAADQLNLVREGEALFPPGSGTAPRQDAAVEAFYRQAGLTPPSNAEAECEFSGGPAAFRQAADRLVRQGVLTQLSRSYRIHTPACRQALELLRTRFGSQPFTLAQARDALGISRKYTLLLLEYWDRQRLTRHIGDARTLS</sequence>
<keyword evidence="10" id="KW-0251">Elongation factor</keyword>
<name>A0ABV1EPW6_9FIRM</name>
<organism evidence="10 11">
    <name type="scientific">Flavonifractor hominis</name>
    <dbReference type="NCBI Taxonomy" id="3133178"/>
    <lineage>
        <taxon>Bacteria</taxon>
        <taxon>Bacillati</taxon>
        <taxon>Bacillota</taxon>
        <taxon>Clostridia</taxon>
        <taxon>Eubacteriales</taxon>
        <taxon>Oscillospiraceae</taxon>
        <taxon>Flavonifractor</taxon>
    </lineage>
</organism>
<dbReference type="Gene3D" id="2.40.30.10">
    <property type="entry name" value="Translation factors"/>
    <property type="match status" value="1"/>
</dbReference>
<evidence type="ECO:0000256" key="8">
    <source>
        <dbReference type="ARBA" id="ARBA00031615"/>
    </source>
</evidence>
<dbReference type="InterPro" id="IPR036390">
    <property type="entry name" value="WH_DNA-bd_sf"/>
</dbReference>
<comment type="function">
    <text evidence="7">Translation factor necessary for the incorporation of selenocysteine into proteins. It probably replaces EF-Tu for the insertion of selenocysteine directed by the UGA codon. SelB binds GTP and GDP.</text>
</comment>
<keyword evidence="3" id="KW-0963">Cytoplasm</keyword>
<dbReference type="PANTHER" id="PTHR43721">
    <property type="entry name" value="ELONGATION FACTOR TU-RELATED"/>
    <property type="match status" value="1"/>
</dbReference>
<dbReference type="InterPro" id="IPR000795">
    <property type="entry name" value="T_Tr_GTP-bd_dom"/>
</dbReference>
<comment type="caution">
    <text evidence="10">The sequence shown here is derived from an EMBL/GenBank/DDBJ whole genome shotgun (WGS) entry which is preliminary data.</text>
</comment>
<dbReference type="SUPFAM" id="SSF52540">
    <property type="entry name" value="P-loop containing nucleoside triphosphate hydrolases"/>
    <property type="match status" value="1"/>
</dbReference>
<dbReference type="SUPFAM" id="SSF50465">
    <property type="entry name" value="EF-Tu/eEF-1alpha/eIF2-gamma C-terminal domain"/>
    <property type="match status" value="1"/>
</dbReference>
<dbReference type="SUPFAM" id="SSF46785">
    <property type="entry name" value="Winged helix' DNA-binding domain"/>
    <property type="match status" value="1"/>
</dbReference>
<dbReference type="Pfam" id="PF00009">
    <property type="entry name" value="GTP_EFTU"/>
    <property type="match status" value="1"/>
</dbReference>
<dbReference type="InterPro" id="IPR027417">
    <property type="entry name" value="P-loop_NTPase"/>
</dbReference>
<evidence type="ECO:0000313" key="11">
    <source>
        <dbReference type="Proteomes" id="UP001440599"/>
    </source>
</evidence>
<evidence type="ECO:0000313" key="10">
    <source>
        <dbReference type="EMBL" id="MEQ2455937.1"/>
    </source>
</evidence>
<feature type="domain" description="Tr-type G" evidence="9">
    <location>
        <begin position="1"/>
        <end position="170"/>
    </location>
</feature>
<dbReference type="Proteomes" id="UP001440599">
    <property type="component" value="Unassembled WGS sequence"/>
</dbReference>
<accession>A0ABV1EPW6</accession>
<dbReference type="NCBIfam" id="TIGR00475">
    <property type="entry name" value="selB"/>
    <property type="match status" value="1"/>
</dbReference>
<dbReference type="EMBL" id="JBBMFT010000002">
    <property type="protein sequence ID" value="MEQ2455937.1"/>
    <property type="molecule type" value="Genomic_DNA"/>
</dbReference>
<keyword evidence="4" id="KW-0547">Nucleotide-binding</keyword>
<dbReference type="InterPro" id="IPR004161">
    <property type="entry name" value="EFTu-like_2"/>
</dbReference>
<evidence type="ECO:0000256" key="2">
    <source>
        <dbReference type="ARBA" id="ARBA00015953"/>
    </source>
</evidence>
<comment type="subcellular location">
    <subcellularLocation>
        <location evidence="1">Cytoplasm</location>
    </subcellularLocation>
</comment>
<dbReference type="Pfam" id="PF09107">
    <property type="entry name" value="WHD_3rd_SelB"/>
    <property type="match status" value="1"/>
</dbReference>
<dbReference type="InterPro" id="IPR009001">
    <property type="entry name" value="Transl_elong_EF1A/Init_IF2_C"/>
</dbReference>
<keyword evidence="5" id="KW-0648">Protein biosynthesis</keyword>
<evidence type="ECO:0000256" key="6">
    <source>
        <dbReference type="ARBA" id="ARBA00023134"/>
    </source>
</evidence>
<dbReference type="PRINTS" id="PR00315">
    <property type="entry name" value="ELONGATNFCT"/>
</dbReference>
<keyword evidence="6" id="KW-0342">GTP-binding</keyword>
<dbReference type="CDD" id="cd15491">
    <property type="entry name" value="selB_III"/>
    <property type="match status" value="1"/>
</dbReference>
<dbReference type="InterPro" id="IPR057335">
    <property type="entry name" value="Beta-barrel_SelB"/>
</dbReference>
<dbReference type="PROSITE" id="PS51722">
    <property type="entry name" value="G_TR_2"/>
    <property type="match status" value="1"/>
</dbReference>
<protein>
    <recommendedName>
        <fullName evidence="2">Selenocysteine-specific elongation factor</fullName>
    </recommendedName>
    <alternativeName>
        <fullName evidence="8">SelB translation factor</fullName>
    </alternativeName>
</protein>
<evidence type="ECO:0000256" key="7">
    <source>
        <dbReference type="ARBA" id="ARBA00025526"/>
    </source>
</evidence>
<evidence type="ECO:0000256" key="1">
    <source>
        <dbReference type="ARBA" id="ARBA00004496"/>
    </source>
</evidence>
<dbReference type="PANTHER" id="PTHR43721:SF11">
    <property type="entry name" value="SELENOCYSTEINE-SPECIFIC ELONGATION FACTOR"/>
    <property type="match status" value="1"/>
</dbReference>
<evidence type="ECO:0000256" key="3">
    <source>
        <dbReference type="ARBA" id="ARBA00022490"/>
    </source>
</evidence>
<evidence type="ECO:0000256" key="5">
    <source>
        <dbReference type="ARBA" id="ARBA00022917"/>
    </source>
</evidence>
<dbReference type="Pfam" id="PF03144">
    <property type="entry name" value="GTP_EFTU_D2"/>
    <property type="match status" value="1"/>
</dbReference>
<dbReference type="InterPro" id="IPR015191">
    <property type="entry name" value="SelB_WHD4"/>
</dbReference>
<dbReference type="InterPro" id="IPR050055">
    <property type="entry name" value="EF-Tu_GTPase"/>
</dbReference>
<keyword evidence="11" id="KW-1185">Reference proteome</keyword>
<dbReference type="RefSeq" id="WP_349139533.1">
    <property type="nucleotide sequence ID" value="NZ_JBBMFT010000002.1"/>
</dbReference>
<dbReference type="Gene3D" id="3.40.50.300">
    <property type="entry name" value="P-loop containing nucleotide triphosphate hydrolases"/>
    <property type="match status" value="1"/>
</dbReference>